<feature type="transmembrane region" description="Helical" evidence="7">
    <location>
        <begin position="9"/>
        <end position="28"/>
    </location>
</feature>
<dbReference type="PANTHER" id="PTHR43163">
    <property type="entry name" value="DIPEPTIDE TRANSPORT SYSTEM PERMEASE PROTEIN DPPB-RELATED"/>
    <property type="match status" value="1"/>
</dbReference>
<dbReference type="CDD" id="cd06261">
    <property type="entry name" value="TM_PBP2"/>
    <property type="match status" value="1"/>
</dbReference>
<dbReference type="PANTHER" id="PTHR43163:SF6">
    <property type="entry name" value="DIPEPTIDE TRANSPORT SYSTEM PERMEASE PROTEIN DPPB-RELATED"/>
    <property type="match status" value="1"/>
</dbReference>
<protein>
    <recommendedName>
        <fullName evidence="8">ABC transmembrane type-1 domain-containing protein</fullName>
    </recommendedName>
</protein>
<keyword evidence="2 7" id="KW-0813">Transport</keyword>
<feature type="transmembrane region" description="Helical" evidence="7">
    <location>
        <begin position="433"/>
        <end position="457"/>
    </location>
</feature>
<dbReference type="InterPro" id="IPR035906">
    <property type="entry name" value="MetI-like_sf"/>
</dbReference>
<sequence>MLSFLLRRTLISVVVLALSSVLMFWLTVNSGDPLADLRGSSARNARQLMAARVEAMNLDLPWYERYGLWLEGVAGCFAGACDLGTTRTGQDVLFLTGQAASSTLRLVTVATVIAIVLGIGLGVLTAIRQYSGFDYAVTFAAFLFFSLPVFWAAVLLKEFGAIRYNDWIATGRVEPPVILLVAAVLAVVVAGVAGGPPRRGLVAGAATFAFAVAVLFLLNALDWYRDPRAGFVSVLLVAGGAGVLVTAIVAGLRDRRALYAALTTAVAGTVAYAVLAFTPLLAEPSWAGLTGLFVLAVVVSLGIGFAWGARDRRRILLVSGVTGVLTSLVVVADILVAYWSSFLGLKPRPISTIGSRTPNFTGDFWQQLLDLGTQLVLPTTLLALVSVAAHSRFARSAMLEVLDQDYVRTARAKGLPEREVVVRHAFRNALLPITTVVALDFAALIGGAVITETVFGWKGMGQLFRDGLMAVDPAPVMAFFLVTGAAAIVMNLLADLAYACLDPRIRR</sequence>
<feature type="transmembrane region" description="Helical" evidence="7">
    <location>
        <begin position="200"/>
        <end position="218"/>
    </location>
</feature>
<evidence type="ECO:0000256" key="3">
    <source>
        <dbReference type="ARBA" id="ARBA00022475"/>
    </source>
</evidence>
<evidence type="ECO:0000256" key="7">
    <source>
        <dbReference type="RuleBase" id="RU363032"/>
    </source>
</evidence>
<comment type="caution">
    <text evidence="9">The sequence shown here is derived from an EMBL/GenBank/DDBJ whole genome shotgun (WGS) entry which is preliminary data.</text>
</comment>
<dbReference type="RefSeq" id="WP_344099538.1">
    <property type="nucleotide sequence ID" value="NZ_BAAANL010000001.1"/>
</dbReference>
<feature type="domain" description="ABC transmembrane type-1" evidence="8">
    <location>
        <begin position="100"/>
        <end position="494"/>
    </location>
</feature>
<evidence type="ECO:0000256" key="5">
    <source>
        <dbReference type="ARBA" id="ARBA00022989"/>
    </source>
</evidence>
<keyword evidence="3" id="KW-1003">Cell membrane</keyword>
<evidence type="ECO:0000256" key="6">
    <source>
        <dbReference type="ARBA" id="ARBA00023136"/>
    </source>
</evidence>
<feature type="transmembrane region" description="Helical" evidence="7">
    <location>
        <begin position="371"/>
        <end position="389"/>
    </location>
</feature>
<keyword evidence="10" id="KW-1185">Reference proteome</keyword>
<feature type="transmembrane region" description="Helical" evidence="7">
    <location>
        <begin position="136"/>
        <end position="156"/>
    </location>
</feature>
<evidence type="ECO:0000313" key="10">
    <source>
        <dbReference type="Proteomes" id="UP001501094"/>
    </source>
</evidence>
<evidence type="ECO:0000256" key="1">
    <source>
        <dbReference type="ARBA" id="ARBA00004651"/>
    </source>
</evidence>
<feature type="transmembrane region" description="Helical" evidence="7">
    <location>
        <begin position="176"/>
        <end position="193"/>
    </location>
</feature>
<accession>A0ABN2N5N6</accession>
<evidence type="ECO:0000313" key="9">
    <source>
        <dbReference type="EMBL" id="GAA1852980.1"/>
    </source>
</evidence>
<dbReference type="Pfam" id="PF00528">
    <property type="entry name" value="BPD_transp_1"/>
    <property type="match status" value="1"/>
</dbReference>
<name>A0ABN2N5N6_9MICO</name>
<dbReference type="PROSITE" id="PS50928">
    <property type="entry name" value="ABC_TM1"/>
    <property type="match status" value="1"/>
</dbReference>
<dbReference type="SUPFAM" id="SSF161098">
    <property type="entry name" value="MetI-like"/>
    <property type="match status" value="1"/>
</dbReference>
<feature type="transmembrane region" description="Helical" evidence="7">
    <location>
        <begin position="315"/>
        <end position="339"/>
    </location>
</feature>
<keyword evidence="5 7" id="KW-1133">Transmembrane helix</keyword>
<keyword evidence="4 7" id="KW-0812">Transmembrane</keyword>
<feature type="transmembrane region" description="Helical" evidence="7">
    <location>
        <begin position="477"/>
        <end position="501"/>
    </location>
</feature>
<evidence type="ECO:0000259" key="8">
    <source>
        <dbReference type="PROSITE" id="PS50928"/>
    </source>
</evidence>
<evidence type="ECO:0000256" key="2">
    <source>
        <dbReference type="ARBA" id="ARBA00022448"/>
    </source>
</evidence>
<feature type="transmembrane region" description="Helical" evidence="7">
    <location>
        <begin position="103"/>
        <end position="124"/>
    </location>
</feature>
<dbReference type="Gene3D" id="1.10.3720.10">
    <property type="entry name" value="MetI-like"/>
    <property type="match status" value="1"/>
</dbReference>
<comment type="similarity">
    <text evidence="7">Belongs to the binding-protein-dependent transport system permease family.</text>
</comment>
<proteinExistence type="inferred from homology"/>
<feature type="transmembrane region" description="Helical" evidence="7">
    <location>
        <begin position="257"/>
        <end position="280"/>
    </location>
</feature>
<gene>
    <name evidence="9" type="ORF">GCM10009751_06990</name>
</gene>
<comment type="subcellular location">
    <subcellularLocation>
        <location evidence="1 7">Cell membrane</location>
        <topology evidence="1 7">Multi-pass membrane protein</topology>
    </subcellularLocation>
</comment>
<feature type="transmembrane region" description="Helical" evidence="7">
    <location>
        <begin position="230"/>
        <end position="250"/>
    </location>
</feature>
<reference evidence="9 10" key="1">
    <citation type="journal article" date="2019" name="Int. J. Syst. Evol. Microbiol.">
        <title>The Global Catalogue of Microorganisms (GCM) 10K type strain sequencing project: providing services to taxonomists for standard genome sequencing and annotation.</title>
        <authorList>
            <consortium name="The Broad Institute Genomics Platform"/>
            <consortium name="The Broad Institute Genome Sequencing Center for Infectious Disease"/>
            <person name="Wu L."/>
            <person name="Ma J."/>
        </authorList>
    </citation>
    <scope>NUCLEOTIDE SEQUENCE [LARGE SCALE GENOMIC DNA]</scope>
    <source>
        <strain evidence="9 10">JCM 14326</strain>
    </source>
</reference>
<keyword evidence="6 7" id="KW-0472">Membrane</keyword>
<organism evidence="9 10">
    <name type="scientific">Myceligenerans crystallogenes</name>
    <dbReference type="NCBI Taxonomy" id="316335"/>
    <lineage>
        <taxon>Bacteria</taxon>
        <taxon>Bacillati</taxon>
        <taxon>Actinomycetota</taxon>
        <taxon>Actinomycetes</taxon>
        <taxon>Micrococcales</taxon>
        <taxon>Promicromonosporaceae</taxon>
        <taxon>Myceligenerans</taxon>
    </lineage>
</organism>
<dbReference type="InterPro" id="IPR000515">
    <property type="entry name" value="MetI-like"/>
</dbReference>
<feature type="transmembrane region" description="Helical" evidence="7">
    <location>
        <begin position="286"/>
        <end position="308"/>
    </location>
</feature>
<dbReference type="Proteomes" id="UP001501094">
    <property type="component" value="Unassembled WGS sequence"/>
</dbReference>
<evidence type="ECO:0000256" key="4">
    <source>
        <dbReference type="ARBA" id="ARBA00022692"/>
    </source>
</evidence>
<dbReference type="EMBL" id="BAAANL010000001">
    <property type="protein sequence ID" value="GAA1852980.1"/>
    <property type="molecule type" value="Genomic_DNA"/>
</dbReference>